<dbReference type="EMBL" id="JH650971">
    <property type="protein sequence ID" value="EXA44011.1"/>
    <property type="molecule type" value="Genomic_DNA"/>
</dbReference>
<dbReference type="SMART" id="SM00906">
    <property type="entry name" value="Fungal_trans"/>
    <property type="match status" value="1"/>
</dbReference>
<evidence type="ECO:0000259" key="4">
    <source>
        <dbReference type="PROSITE" id="PS50048"/>
    </source>
</evidence>
<evidence type="ECO:0000256" key="3">
    <source>
        <dbReference type="SAM" id="MobiDB-lite"/>
    </source>
</evidence>
<sequence length="729" mass="81358">MATERDDASPSSDREVDNVPQDEQLCDRCRRRKVRCDRRHPCAYCVRTENLCTYPPRHKPKERRQRVFISEIYEKKIDDIAQKLAELSNTLGAGQNPTLHVVPEATASKIPSQPASTSRFAPVTQASSPSPSNGVGSQLLTPRLEHEGESSLSAQAAFANGFLEDAIINKPNGIDIAADMSSVLQSLRKALGRDSNQQELDYLYPHARVLESGLTLRNLPMPPVDKAFVCLRMAKENPRVRFFWDNEATSFTDVFLKVYSPGEVTHADLIAVNAGLYWLFRQCKQIAVDSCQKADLEAQAVMCRDNLETVLANLPFHQPCNIGTVASMMVASIYCLETCKPSAAWNFIATASHLSQTLGMHSKIAMARDPLDIRMGKIRIFWLVYVQEKGLSLRLGRSSTIHDGDITIPVPSIESRSEIGYFGQLDKMKELAYLQGKIYDQLYSSAALAQPQTVRTTRARSLASELEVHTNRILPSDKLYQDAMRQATSTEFVKAFLCTAKVLHLSLFCLIYRAIPAETNQGTALGRECIDSAHKALEAHKEWQSVVAELQDDFLETYVNLALIHSPFVPFIVVFCHIIETGDKNGLDLLESVIKTLQPVTDSAFSSGAKKEFHLFKALYDAARNYLEARLSKVNIGFSSWENASSSAHVPSPTHQQPALPMPIFNLPNSQTSVSTSLEGTAEWMDQQMEVPGMDTDIDQYGAQLGNWLHMNNQMTRALEDSYFWDDLA</sequence>
<organism evidence="5">
    <name type="scientific">Fusarium oxysporum f. sp. pisi HDV247</name>
    <dbReference type="NCBI Taxonomy" id="1080344"/>
    <lineage>
        <taxon>Eukaryota</taxon>
        <taxon>Fungi</taxon>
        <taxon>Dikarya</taxon>
        <taxon>Ascomycota</taxon>
        <taxon>Pezizomycotina</taxon>
        <taxon>Sordariomycetes</taxon>
        <taxon>Hypocreomycetidae</taxon>
        <taxon>Hypocreales</taxon>
        <taxon>Nectriaceae</taxon>
        <taxon>Fusarium</taxon>
        <taxon>Fusarium oxysporum species complex</taxon>
    </lineage>
</organism>
<name>W9PLX6_FUSOX</name>
<reference evidence="5" key="1">
    <citation type="submission" date="2011-10" db="EMBL/GenBank/DDBJ databases">
        <title>The Genome Sequence of Fusarium oxysporum HDV247.</title>
        <authorList>
            <consortium name="The Broad Institute Genome Sequencing Platform"/>
            <person name="Ma L.-J."/>
            <person name="Gale L.R."/>
            <person name="Schwartz D.C."/>
            <person name="Zhou S."/>
            <person name="Corby-Kistler H."/>
            <person name="Young S.K."/>
            <person name="Zeng Q."/>
            <person name="Gargeya S."/>
            <person name="Fitzgerald M."/>
            <person name="Haas B."/>
            <person name="Abouelleil A."/>
            <person name="Alvarado L."/>
            <person name="Arachchi H.M."/>
            <person name="Berlin A."/>
            <person name="Brown A."/>
            <person name="Chapman S.B."/>
            <person name="Chen Z."/>
            <person name="Dunbar C."/>
            <person name="Freedman E."/>
            <person name="Gearin G."/>
            <person name="Goldberg J."/>
            <person name="Griggs A."/>
            <person name="Gujja S."/>
            <person name="Heiman D."/>
            <person name="Howarth C."/>
            <person name="Larson L."/>
            <person name="Lui A."/>
            <person name="MacDonald P.J.P."/>
            <person name="Montmayeur A."/>
            <person name="Murphy C."/>
            <person name="Neiman D."/>
            <person name="Pearson M."/>
            <person name="Priest M."/>
            <person name="Roberts A."/>
            <person name="Saif S."/>
            <person name="Shea T."/>
            <person name="Shenoy N."/>
            <person name="Sisk P."/>
            <person name="Stolte C."/>
            <person name="Sykes S."/>
            <person name="Wortman J."/>
            <person name="Nusbaum C."/>
            <person name="Birren B."/>
        </authorList>
    </citation>
    <scope>NUCLEOTIDE SEQUENCE [LARGE SCALE GENOMIC DNA]</scope>
    <source>
        <strain evidence="5">HDV247</strain>
    </source>
</reference>
<gene>
    <name evidence="5" type="ORF">FOVG_05518</name>
</gene>
<proteinExistence type="predicted"/>
<evidence type="ECO:0000256" key="1">
    <source>
        <dbReference type="ARBA" id="ARBA00022723"/>
    </source>
</evidence>
<dbReference type="SUPFAM" id="SSF57701">
    <property type="entry name" value="Zn2/Cys6 DNA-binding domain"/>
    <property type="match status" value="1"/>
</dbReference>
<dbReference type="GO" id="GO:0003677">
    <property type="term" value="F:DNA binding"/>
    <property type="evidence" value="ECO:0007669"/>
    <property type="project" value="InterPro"/>
</dbReference>
<feature type="region of interest" description="Disordered" evidence="3">
    <location>
        <begin position="107"/>
        <end position="139"/>
    </location>
</feature>
<dbReference type="OrthoDB" id="103819at2759"/>
<dbReference type="CDD" id="cd12148">
    <property type="entry name" value="fungal_TF_MHR"/>
    <property type="match status" value="1"/>
</dbReference>
<accession>W9PLX6</accession>
<dbReference type="HOGENOM" id="CLU_009377_1_0_1"/>
<dbReference type="Proteomes" id="UP000030751">
    <property type="component" value="Unassembled WGS sequence"/>
</dbReference>
<dbReference type="PANTHER" id="PTHR46910">
    <property type="entry name" value="TRANSCRIPTION FACTOR PDR1"/>
    <property type="match status" value="1"/>
</dbReference>
<dbReference type="InterPro" id="IPR007219">
    <property type="entry name" value="XnlR_reg_dom"/>
</dbReference>
<evidence type="ECO:0000256" key="2">
    <source>
        <dbReference type="ARBA" id="ARBA00023242"/>
    </source>
</evidence>
<protein>
    <recommendedName>
        <fullName evidence="4">Zn(2)-C6 fungal-type domain-containing protein</fullName>
    </recommendedName>
</protein>
<feature type="region of interest" description="Disordered" evidence="3">
    <location>
        <begin position="1"/>
        <end position="22"/>
    </location>
</feature>
<dbReference type="SMART" id="SM00066">
    <property type="entry name" value="GAL4"/>
    <property type="match status" value="1"/>
</dbReference>
<keyword evidence="2" id="KW-0539">Nucleus</keyword>
<dbReference type="InterPro" id="IPR050987">
    <property type="entry name" value="AtrR-like"/>
</dbReference>
<feature type="domain" description="Zn(2)-C6 fungal-type" evidence="4">
    <location>
        <begin position="25"/>
        <end position="54"/>
    </location>
</feature>
<dbReference type="InterPro" id="IPR036864">
    <property type="entry name" value="Zn2-C6_fun-type_DNA-bd_sf"/>
</dbReference>
<dbReference type="PROSITE" id="PS50048">
    <property type="entry name" value="ZN2_CY6_FUNGAL_2"/>
    <property type="match status" value="1"/>
</dbReference>
<dbReference type="InterPro" id="IPR001138">
    <property type="entry name" value="Zn2Cys6_DnaBD"/>
</dbReference>
<dbReference type="Pfam" id="PF04082">
    <property type="entry name" value="Fungal_trans"/>
    <property type="match status" value="1"/>
</dbReference>
<dbReference type="Gene3D" id="4.10.240.10">
    <property type="entry name" value="Zn(2)-C6 fungal-type DNA-binding domain"/>
    <property type="match status" value="1"/>
</dbReference>
<dbReference type="GO" id="GO:0008270">
    <property type="term" value="F:zinc ion binding"/>
    <property type="evidence" value="ECO:0007669"/>
    <property type="project" value="InterPro"/>
</dbReference>
<keyword evidence="1" id="KW-0479">Metal-binding</keyword>
<dbReference type="GO" id="GO:0000981">
    <property type="term" value="F:DNA-binding transcription factor activity, RNA polymerase II-specific"/>
    <property type="evidence" value="ECO:0007669"/>
    <property type="project" value="InterPro"/>
</dbReference>
<dbReference type="PANTHER" id="PTHR46910:SF5">
    <property type="entry name" value="ZN(II)2CYS6 TRANSCRIPTION FACTOR (EUROFUNG)"/>
    <property type="match status" value="1"/>
</dbReference>
<feature type="compositionally biased region" description="Polar residues" evidence="3">
    <location>
        <begin position="109"/>
        <end position="139"/>
    </location>
</feature>
<reference evidence="5" key="2">
    <citation type="submission" date="2012-05" db="EMBL/GenBank/DDBJ databases">
        <title>Annotation of the Genome Sequence of Fusarium oxysporum HDV247.</title>
        <authorList>
            <consortium name="The Broad Institute Genomics Platform"/>
            <person name="Ma L.-J."/>
            <person name="Corby-Kistler H."/>
            <person name="Broz K."/>
            <person name="Gale L.R."/>
            <person name="Jonkers W."/>
            <person name="O'Donnell K."/>
            <person name="Ploetz R."/>
            <person name="Steinberg C."/>
            <person name="Schwartz D.C."/>
            <person name="VanEtten H."/>
            <person name="Zhou S."/>
            <person name="Young S.K."/>
            <person name="Zeng Q."/>
            <person name="Gargeya S."/>
            <person name="Fitzgerald M."/>
            <person name="Abouelleil A."/>
            <person name="Alvarado L."/>
            <person name="Chapman S.B."/>
            <person name="Gainer-Dewar J."/>
            <person name="Goldberg J."/>
            <person name="Griggs A."/>
            <person name="Gujja S."/>
            <person name="Hansen M."/>
            <person name="Howarth C."/>
            <person name="Imamovic A."/>
            <person name="Ireland A."/>
            <person name="Larimer J."/>
            <person name="McCowan C."/>
            <person name="Murphy C."/>
            <person name="Pearson M."/>
            <person name="Poon T.W."/>
            <person name="Priest M."/>
            <person name="Roberts A."/>
            <person name="Saif S."/>
            <person name="Shea T."/>
            <person name="Sykes S."/>
            <person name="Wortman J."/>
            <person name="Nusbaum C."/>
            <person name="Birren B."/>
        </authorList>
    </citation>
    <scope>NUCLEOTIDE SEQUENCE</scope>
    <source>
        <strain evidence="5">HDV247</strain>
    </source>
</reference>
<evidence type="ECO:0000313" key="5">
    <source>
        <dbReference type="EMBL" id="EXA44011.1"/>
    </source>
</evidence>
<dbReference type="Pfam" id="PF00172">
    <property type="entry name" value="Zn_clus"/>
    <property type="match status" value="1"/>
</dbReference>
<dbReference type="AlphaFoldDB" id="W9PLX6"/>
<dbReference type="GO" id="GO:0006351">
    <property type="term" value="P:DNA-templated transcription"/>
    <property type="evidence" value="ECO:0007669"/>
    <property type="project" value="InterPro"/>
</dbReference>
<feature type="compositionally biased region" description="Basic and acidic residues" evidence="3">
    <location>
        <begin position="1"/>
        <end position="17"/>
    </location>
</feature>